<organism evidence="1 2">
    <name type="scientific">Lentinula guzmanii</name>
    <dbReference type="NCBI Taxonomy" id="2804957"/>
    <lineage>
        <taxon>Eukaryota</taxon>
        <taxon>Fungi</taxon>
        <taxon>Dikarya</taxon>
        <taxon>Basidiomycota</taxon>
        <taxon>Agaricomycotina</taxon>
        <taxon>Agaricomycetes</taxon>
        <taxon>Agaricomycetidae</taxon>
        <taxon>Agaricales</taxon>
        <taxon>Marasmiineae</taxon>
        <taxon>Omphalotaceae</taxon>
        <taxon>Lentinula</taxon>
    </lineage>
</organism>
<keyword evidence="2" id="KW-1185">Reference proteome</keyword>
<feature type="non-terminal residue" evidence="1">
    <location>
        <position position="114"/>
    </location>
</feature>
<reference evidence="1" key="1">
    <citation type="submission" date="2022-08" db="EMBL/GenBank/DDBJ databases">
        <authorList>
            <consortium name="DOE Joint Genome Institute"/>
            <person name="Min B."/>
            <person name="Sierra-Patev S."/>
            <person name="Naranjo-Ortiz M."/>
            <person name="Looney B."/>
            <person name="Konkel Z."/>
            <person name="Slot J.C."/>
            <person name="Sakamoto Y."/>
            <person name="Steenwyk J.L."/>
            <person name="Rokas A."/>
            <person name="Carro J."/>
            <person name="Camarero S."/>
            <person name="Ferreira P."/>
            <person name="Molpeceres G."/>
            <person name="Ruiz-duenas F.J."/>
            <person name="Serrano A."/>
            <person name="Henrissat B."/>
            <person name="Drula E."/>
            <person name="Hughes K.W."/>
            <person name="Mata J.L."/>
            <person name="Ishikawa N.K."/>
            <person name="Vargas-Isla R."/>
            <person name="Ushijima S."/>
            <person name="Smith C.A."/>
            <person name="Ahrendt S."/>
            <person name="Andreopoulos W."/>
            <person name="He G."/>
            <person name="LaButti K."/>
            <person name="Lipzen A."/>
            <person name="Ng V."/>
            <person name="Riley R."/>
            <person name="Sandor L."/>
            <person name="Barry K."/>
            <person name="Martinez A.T."/>
            <person name="Xiao Y."/>
            <person name="Gibbons J.G."/>
            <person name="Terashima K."/>
            <person name="Hibbett D.S."/>
            <person name="Grigoriev I.V."/>
        </authorList>
    </citation>
    <scope>NUCLEOTIDE SEQUENCE</scope>
    <source>
        <strain evidence="1">ET3784</strain>
    </source>
</reference>
<evidence type="ECO:0000313" key="1">
    <source>
        <dbReference type="EMBL" id="KAJ3720730.1"/>
    </source>
</evidence>
<gene>
    <name evidence="1" type="ORF">DFJ43DRAFT_964112</name>
</gene>
<reference evidence="1" key="2">
    <citation type="journal article" date="2023" name="Proc. Natl. Acad. Sci. U.S.A.">
        <title>A global phylogenomic analysis of the shiitake genus Lentinula.</title>
        <authorList>
            <person name="Sierra-Patev S."/>
            <person name="Min B."/>
            <person name="Naranjo-Ortiz M."/>
            <person name="Looney B."/>
            <person name="Konkel Z."/>
            <person name="Slot J.C."/>
            <person name="Sakamoto Y."/>
            <person name="Steenwyk J.L."/>
            <person name="Rokas A."/>
            <person name="Carro J."/>
            <person name="Camarero S."/>
            <person name="Ferreira P."/>
            <person name="Molpeceres G."/>
            <person name="Ruiz-Duenas F.J."/>
            <person name="Serrano A."/>
            <person name="Henrissat B."/>
            <person name="Drula E."/>
            <person name="Hughes K.W."/>
            <person name="Mata J.L."/>
            <person name="Ishikawa N.K."/>
            <person name="Vargas-Isla R."/>
            <person name="Ushijima S."/>
            <person name="Smith C.A."/>
            <person name="Donoghue J."/>
            <person name="Ahrendt S."/>
            <person name="Andreopoulos W."/>
            <person name="He G."/>
            <person name="LaButti K."/>
            <person name="Lipzen A."/>
            <person name="Ng V."/>
            <person name="Riley R."/>
            <person name="Sandor L."/>
            <person name="Barry K."/>
            <person name="Martinez A.T."/>
            <person name="Xiao Y."/>
            <person name="Gibbons J.G."/>
            <person name="Terashima K."/>
            <person name="Grigoriev I.V."/>
            <person name="Hibbett D."/>
        </authorList>
    </citation>
    <scope>NUCLEOTIDE SEQUENCE</scope>
    <source>
        <strain evidence="1">ET3784</strain>
    </source>
</reference>
<dbReference type="AlphaFoldDB" id="A0AA38JJA1"/>
<feature type="non-terminal residue" evidence="1">
    <location>
        <position position="1"/>
    </location>
</feature>
<dbReference type="EMBL" id="JANVFO010000061">
    <property type="protein sequence ID" value="KAJ3720730.1"/>
    <property type="molecule type" value="Genomic_DNA"/>
</dbReference>
<evidence type="ECO:0000313" key="2">
    <source>
        <dbReference type="Proteomes" id="UP001176059"/>
    </source>
</evidence>
<sequence>FQCDHPQYLTHCLKRITMDELPRVPVLIGYPIPRNDREDEKEKYALAMLALFKPWSNIECKLLKEGSVSWSEAFSGWINAEDCPSVVFINTMKNMQLLHLSKDAKLDYAAMRRK</sequence>
<accession>A0AA38JJA1</accession>
<dbReference type="Proteomes" id="UP001176059">
    <property type="component" value="Unassembled WGS sequence"/>
</dbReference>
<name>A0AA38JJA1_9AGAR</name>
<proteinExistence type="predicted"/>
<protein>
    <submittedName>
        <fullName evidence="1">Uncharacterized protein</fullName>
    </submittedName>
</protein>
<comment type="caution">
    <text evidence="1">The sequence shown here is derived from an EMBL/GenBank/DDBJ whole genome shotgun (WGS) entry which is preliminary data.</text>
</comment>